<proteinExistence type="predicted"/>
<feature type="compositionally biased region" description="Basic and acidic residues" evidence="1">
    <location>
        <begin position="294"/>
        <end position="306"/>
    </location>
</feature>
<sequence>MTASSGLEGASAGRYDDSIRLTSSQEAKNVANDVAGDEFGSFAAAELPSDPFGDVYGAETDFGDFVSQEQSGNSTPDDDRSSLMLFSPLITSESSTAPPALLPSISGEVDPFADIIGGLGAVTDRREVAVRNTKTEAKSERCVTNDIKPSARTSTSAILDLVWGKTTQEKESSQLAMSSNSLKNAAVNVNRRASSPSALGFSINSVTLPECGASSAVEKDLLSFSPVHTTTPSDPFVGLSNSCIESNLVTSEVDTKIFSLTTTQPTSISAPTSLRGSFVFPYEEVVTSKNCSGVDEKSASPRDPFSKRTTRSSRSLSSSSFVSVRARESSIEHLGVYSSFSASAPATHTVSAYASPSSAPPSLDSSFASTRNFFGLTTSASDDLEEIDPFAEAGLAASNEVPLAEALAAWKTTMDTDAKDESHRLISQDDLTNGIDAFEQQSGSFTTEHETKLATAEEDDWLNAGFPTTLLSDVCDEALSSCGSARNQGDVFGMEKAAEESEKQDLIALAESTKIAVAVIPSADASDDNVDVASLQGEDTESIKLANDQVVGTIDKQFDQNSPTEIFETSHHDSFATSATVISADSARPSDLLSHHDSLCASPSVSDPYQAETNITSRNCNGYINVESHLADTKIVSDNADIDVSGNVDGLVVAVEHVESASLVSESSPWSSSSSPAVVEKMIIEKDASDSFGDFSGSVSTAFAFAQNMDNEDFGDFGDFTQTSDDKEEAFTDFHQSDSQISGEDDDGFSEFAPAVAPTFTMQSEPVLSDTPLSKTELQSFFKEALPVEDLLPSSIAQSKGKEEINEMEEVQDLSTEFYQNAFRSMWDDYLSTVAITGRPSASSSGSLSSATDLSTNVERVRLDRKTTRASKYLKYVLSEKIQEASRQNGIFPHGSERHAMYVGYAASGDADRMRAALKELHEALFQSSVNDAMMRMAKQAALSAKAKIAEQAAQHASSRGGSLFSTTRQLLSRGGSASGVHGSASSGNDNNGDHAGIDTPTSASVQKLARFSLTTNYGDIASSHQGAITGEERGSEGSDHTGHSSESDSEVATSAGDNRTRGQMVSSGNIGLMRKFQDRFSFTSSKNRPRCVNLRRHGQSSDEVRKMELHLDSISGGLDEVKWKCAMFLYDVEEVAHVAPSQISILSYPSKQPLTGKTDRSALTKLVKPHTIWTVDIGANNTDMLNEW</sequence>
<name>A0A0P1A573_PLAHL</name>
<evidence type="ECO:0000313" key="3">
    <source>
        <dbReference type="Proteomes" id="UP000054928"/>
    </source>
</evidence>
<dbReference type="Proteomes" id="UP000054928">
    <property type="component" value="Unassembled WGS sequence"/>
</dbReference>
<evidence type="ECO:0000256" key="1">
    <source>
        <dbReference type="SAM" id="MobiDB-lite"/>
    </source>
</evidence>
<dbReference type="STRING" id="4781.A0A0P1A573"/>
<dbReference type="RefSeq" id="XP_024571648.1">
    <property type="nucleotide sequence ID" value="XM_024722415.1"/>
</dbReference>
<dbReference type="OMA" id="ANFDEPA"/>
<dbReference type="EMBL" id="CCYD01000041">
    <property type="protein sequence ID" value="CEG35279.1"/>
    <property type="molecule type" value="Genomic_DNA"/>
</dbReference>
<feature type="compositionally biased region" description="Polar residues" evidence="1">
    <location>
        <begin position="1051"/>
        <end position="1069"/>
    </location>
</feature>
<protein>
    <submittedName>
        <fullName evidence="2">Uncharacterized protein</fullName>
    </submittedName>
</protein>
<feature type="compositionally biased region" description="Basic and acidic residues" evidence="1">
    <location>
        <begin position="1031"/>
        <end position="1047"/>
    </location>
</feature>
<dbReference type="AlphaFoldDB" id="A0A0P1A573"/>
<dbReference type="GeneID" id="36404461"/>
<keyword evidence="3" id="KW-1185">Reference proteome</keyword>
<evidence type="ECO:0000313" key="2">
    <source>
        <dbReference type="EMBL" id="CEG35279.1"/>
    </source>
</evidence>
<reference evidence="3" key="1">
    <citation type="submission" date="2014-09" db="EMBL/GenBank/DDBJ databases">
        <authorList>
            <person name="Sharma Rahul"/>
            <person name="Thines Marco"/>
        </authorList>
    </citation>
    <scope>NUCLEOTIDE SEQUENCE [LARGE SCALE GENOMIC DNA]</scope>
</reference>
<feature type="region of interest" description="Disordered" evidence="1">
    <location>
        <begin position="53"/>
        <end position="82"/>
    </location>
</feature>
<organism evidence="2 3">
    <name type="scientific">Plasmopara halstedii</name>
    <name type="common">Downy mildew of sunflower</name>
    <dbReference type="NCBI Taxonomy" id="4781"/>
    <lineage>
        <taxon>Eukaryota</taxon>
        <taxon>Sar</taxon>
        <taxon>Stramenopiles</taxon>
        <taxon>Oomycota</taxon>
        <taxon>Peronosporomycetes</taxon>
        <taxon>Peronosporales</taxon>
        <taxon>Peronosporaceae</taxon>
        <taxon>Plasmopara</taxon>
    </lineage>
</organism>
<accession>A0A0P1A573</accession>
<feature type="region of interest" description="Disordered" evidence="1">
    <location>
        <begin position="1023"/>
        <end position="1069"/>
    </location>
</feature>
<feature type="region of interest" description="Disordered" evidence="1">
    <location>
        <begin position="291"/>
        <end position="312"/>
    </location>
</feature>
<feature type="region of interest" description="Disordered" evidence="1">
    <location>
        <begin position="974"/>
        <end position="1001"/>
    </location>
</feature>
<feature type="compositionally biased region" description="Low complexity" evidence="1">
    <location>
        <begin position="975"/>
        <end position="988"/>
    </location>
</feature>
<dbReference type="OrthoDB" id="128928at2759"/>